<organism evidence="2 3">
    <name type="scientific">Mucor saturninus</name>
    <dbReference type="NCBI Taxonomy" id="64648"/>
    <lineage>
        <taxon>Eukaryota</taxon>
        <taxon>Fungi</taxon>
        <taxon>Fungi incertae sedis</taxon>
        <taxon>Mucoromycota</taxon>
        <taxon>Mucoromycotina</taxon>
        <taxon>Mucoromycetes</taxon>
        <taxon>Mucorales</taxon>
        <taxon>Mucorineae</taxon>
        <taxon>Mucoraceae</taxon>
        <taxon>Mucor</taxon>
    </lineage>
</organism>
<dbReference type="EMBL" id="JAEPRD010000092">
    <property type="protein sequence ID" value="KAG2199719.1"/>
    <property type="molecule type" value="Genomic_DNA"/>
</dbReference>
<feature type="region of interest" description="Disordered" evidence="1">
    <location>
        <begin position="33"/>
        <end position="62"/>
    </location>
</feature>
<evidence type="ECO:0000256" key="1">
    <source>
        <dbReference type="SAM" id="MobiDB-lite"/>
    </source>
</evidence>
<protein>
    <submittedName>
        <fullName evidence="2">Uncharacterized protein</fullName>
    </submittedName>
</protein>
<evidence type="ECO:0000313" key="3">
    <source>
        <dbReference type="Proteomes" id="UP000603453"/>
    </source>
</evidence>
<name>A0A8H7V367_9FUNG</name>
<keyword evidence="3" id="KW-1185">Reference proteome</keyword>
<dbReference type="OrthoDB" id="2289008at2759"/>
<evidence type="ECO:0000313" key="2">
    <source>
        <dbReference type="EMBL" id="KAG2199719.1"/>
    </source>
</evidence>
<dbReference type="Proteomes" id="UP000603453">
    <property type="component" value="Unassembled WGS sequence"/>
</dbReference>
<accession>A0A8H7V367</accession>
<dbReference type="AlphaFoldDB" id="A0A8H7V367"/>
<proteinExistence type="predicted"/>
<sequence length="212" mass="25003">MNRLGFADFHARHFGAAQRAHWQSILKQQEYGSQHQQYDGYQQQGYNENQQQTYETSQQESYDSYQQYQYDNYQQEYYGTEQQEEQPPLDSNEPFGQVREYDHYEEEEEELSKEAIEIFRFSEAYRLERALERQKEEANNDEEGMNDWQYGESSVLVSGGLEAPATSLVLTNQKQDRSTKIKIQEDLLNSAYLQSCMNGDAPVLWPVLPLKM</sequence>
<gene>
    <name evidence="2" type="ORF">INT47_012855</name>
</gene>
<reference evidence="2" key="1">
    <citation type="submission" date="2020-12" db="EMBL/GenBank/DDBJ databases">
        <title>Metabolic potential, ecology and presence of endohyphal bacteria is reflected in genomic diversity of Mucoromycotina.</title>
        <authorList>
            <person name="Muszewska A."/>
            <person name="Okrasinska A."/>
            <person name="Steczkiewicz K."/>
            <person name="Drgas O."/>
            <person name="Orlowska M."/>
            <person name="Perlinska-Lenart U."/>
            <person name="Aleksandrzak-Piekarczyk T."/>
            <person name="Szatraj K."/>
            <person name="Zielenkiewicz U."/>
            <person name="Pilsyk S."/>
            <person name="Malc E."/>
            <person name="Mieczkowski P."/>
            <person name="Kruszewska J.S."/>
            <person name="Biernat P."/>
            <person name="Pawlowska J."/>
        </authorList>
    </citation>
    <scope>NUCLEOTIDE SEQUENCE</scope>
    <source>
        <strain evidence="2">WA0000017839</strain>
    </source>
</reference>
<comment type="caution">
    <text evidence="2">The sequence shown here is derived from an EMBL/GenBank/DDBJ whole genome shotgun (WGS) entry which is preliminary data.</text>
</comment>